<keyword evidence="2" id="KW-1185">Reference proteome</keyword>
<organism evidence="1 2">
    <name type="scientific">Diphasiastrum complanatum</name>
    <name type="common">Issler's clubmoss</name>
    <name type="synonym">Lycopodium complanatum</name>
    <dbReference type="NCBI Taxonomy" id="34168"/>
    <lineage>
        <taxon>Eukaryota</taxon>
        <taxon>Viridiplantae</taxon>
        <taxon>Streptophyta</taxon>
        <taxon>Embryophyta</taxon>
        <taxon>Tracheophyta</taxon>
        <taxon>Lycopodiopsida</taxon>
        <taxon>Lycopodiales</taxon>
        <taxon>Lycopodiaceae</taxon>
        <taxon>Lycopodioideae</taxon>
        <taxon>Diphasiastrum</taxon>
    </lineage>
</organism>
<proteinExistence type="predicted"/>
<comment type="caution">
    <text evidence="1">The sequence shown here is derived from an EMBL/GenBank/DDBJ whole genome shotgun (WGS) entry which is preliminary data.</text>
</comment>
<dbReference type="EMBL" id="CM055105">
    <property type="protein sequence ID" value="KAJ7531415.1"/>
    <property type="molecule type" value="Genomic_DNA"/>
</dbReference>
<evidence type="ECO:0000313" key="1">
    <source>
        <dbReference type="EMBL" id="KAJ7531415.1"/>
    </source>
</evidence>
<dbReference type="Proteomes" id="UP001162992">
    <property type="component" value="Chromosome 14"/>
</dbReference>
<evidence type="ECO:0000313" key="2">
    <source>
        <dbReference type="Proteomes" id="UP001162992"/>
    </source>
</evidence>
<sequence>MDMARAGAGGRGGGGRKPGGLTPEEQAEAELRDVMKHPANAICADCSAPKPRFASITLAIFLCNRCYGLHRGVGAHVTRTKCVALDRWSLLEVQRMRRVGNSVAAAYWERLSLLFPSCNVPAEYARPTPESCNDVVEKWIRDKYEKKLFCSPDSSPPSFS</sequence>
<protein>
    <submittedName>
        <fullName evidence="1">Uncharacterized protein</fullName>
    </submittedName>
</protein>
<reference evidence="2" key="1">
    <citation type="journal article" date="2024" name="Proc. Natl. Acad. Sci. U.S.A.">
        <title>Extraordinary preservation of gene collinearity over three hundred million years revealed in homosporous lycophytes.</title>
        <authorList>
            <person name="Li C."/>
            <person name="Wickell D."/>
            <person name="Kuo L.Y."/>
            <person name="Chen X."/>
            <person name="Nie B."/>
            <person name="Liao X."/>
            <person name="Peng D."/>
            <person name="Ji J."/>
            <person name="Jenkins J."/>
            <person name="Williams M."/>
            <person name="Shu S."/>
            <person name="Plott C."/>
            <person name="Barry K."/>
            <person name="Rajasekar S."/>
            <person name="Grimwood J."/>
            <person name="Han X."/>
            <person name="Sun S."/>
            <person name="Hou Z."/>
            <person name="He W."/>
            <person name="Dai G."/>
            <person name="Sun C."/>
            <person name="Schmutz J."/>
            <person name="Leebens-Mack J.H."/>
            <person name="Li F.W."/>
            <person name="Wang L."/>
        </authorList>
    </citation>
    <scope>NUCLEOTIDE SEQUENCE [LARGE SCALE GENOMIC DNA]</scope>
    <source>
        <strain evidence="2">cv. PW_Plant_1</strain>
    </source>
</reference>
<accession>A0ACC2BNS9</accession>
<gene>
    <name evidence="1" type="ORF">O6H91_14G042900</name>
</gene>
<name>A0ACC2BNS9_DIPCM</name>